<evidence type="ECO:0000313" key="2">
    <source>
        <dbReference type="EMBL" id="RMQ40632.1"/>
    </source>
</evidence>
<dbReference type="AlphaFoldDB" id="A0A3M4LGP6"/>
<dbReference type="OrthoDB" id="7026854at2"/>
<organism evidence="2 3">
    <name type="scientific">Pseudomonas cichorii</name>
    <dbReference type="NCBI Taxonomy" id="36746"/>
    <lineage>
        <taxon>Bacteria</taxon>
        <taxon>Pseudomonadati</taxon>
        <taxon>Pseudomonadota</taxon>
        <taxon>Gammaproteobacteria</taxon>
        <taxon>Pseudomonadales</taxon>
        <taxon>Pseudomonadaceae</taxon>
        <taxon>Pseudomonas</taxon>
    </lineage>
</organism>
<gene>
    <name evidence="2" type="ORF">ALQ04_03360</name>
</gene>
<accession>A0A3M4LGP6</accession>
<keyword evidence="1" id="KW-0812">Transmembrane</keyword>
<reference evidence="2 3" key="1">
    <citation type="submission" date="2018-08" db="EMBL/GenBank/DDBJ databases">
        <title>Recombination of ecologically and evolutionarily significant loci maintains genetic cohesion in the Pseudomonas syringae species complex.</title>
        <authorList>
            <person name="Dillon M."/>
            <person name="Thakur S."/>
            <person name="Almeida R.N.D."/>
            <person name="Weir B.S."/>
            <person name="Guttman D.S."/>
        </authorList>
    </citation>
    <scope>NUCLEOTIDE SEQUENCE [LARGE SCALE GENOMIC DNA]</scope>
    <source>
        <strain evidence="2 3">ICMP 3353</strain>
    </source>
</reference>
<dbReference type="Proteomes" id="UP000277236">
    <property type="component" value="Unassembled WGS sequence"/>
</dbReference>
<evidence type="ECO:0000256" key="1">
    <source>
        <dbReference type="SAM" id="Phobius"/>
    </source>
</evidence>
<feature type="transmembrane region" description="Helical" evidence="1">
    <location>
        <begin position="77"/>
        <end position="96"/>
    </location>
</feature>
<name>A0A3M4LGP6_PSECI</name>
<feature type="transmembrane region" description="Helical" evidence="1">
    <location>
        <begin position="103"/>
        <end position="121"/>
    </location>
</feature>
<protein>
    <submittedName>
        <fullName evidence="2">Uncharacterized protein</fullName>
    </submittedName>
</protein>
<evidence type="ECO:0000313" key="3">
    <source>
        <dbReference type="Proteomes" id="UP000277236"/>
    </source>
</evidence>
<keyword evidence="1" id="KW-1133">Transmembrane helix</keyword>
<dbReference type="EMBL" id="RBRE01000093">
    <property type="protein sequence ID" value="RMQ40632.1"/>
    <property type="molecule type" value="Genomic_DNA"/>
</dbReference>
<feature type="transmembrane region" description="Helical" evidence="1">
    <location>
        <begin position="34"/>
        <end position="57"/>
    </location>
</feature>
<keyword evidence="1" id="KW-0472">Membrane</keyword>
<dbReference type="RefSeq" id="WP_122318550.1">
    <property type="nucleotide sequence ID" value="NZ_RBRE01000093.1"/>
</dbReference>
<comment type="caution">
    <text evidence="2">The sequence shown here is derived from an EMBL/GenBank/DDBJ whole genome shotgun (WGS) entry which is preliminary data.</text>
</comment>
<proteinExistence type="predicted"/>
<sequence length="126" mass="14331">MDEFRIFLAGLDIYIYLGLLLSTFMAIKYKPQHAASLFIWGCSVPLSAFCYLVWVYGIGGSWNFVTFLIENFAFSQAGWLGGALAFFGWLVSARYLKKIGLWIARVSVVSHGLFLMVIFVFERDFS</sequence>
<feature type="transmembrane region" description="Helical" evidence="1">
    <location>
        <begin position="6"/>
        <end position="27"/>
    </location>
</feature>